<evidence type="ECO:0008006" key="4">
    <source>
        <dbReference type="Google" id="ProtNLM"/>
    </source>
</evidence>
<proteinExistence type="predicted"/>
<sequence length="131" mass="14319">MSLHPRNPAASFLAAAGLLVTAIPAQAAVSPANAEAAPQGRVCINNFSPARACFMSHGDHIVVWDEEKDGSTPLVRWDTDYFRSGECEFDGRNNPTDCDYNMKEGRRITFRILLHDGSEIVESGPSRSARI</sequence>
<name>A0A852YWE0_9ACTN</name>
<keyword evidence="1" id="KW-0732">Signal</keyword>
<keyword evidence="3" id="KW-1185">Reference proteome</keyword>
<feature type="signal peptide" evidence="1">
    <location>
        <begin position="1"/>
        <end position="27"/>
    </location>
</feature>
<organism evidence="2 3">
    <name type="scientific">Actinopolyspora biskrensis</name>
    <dbReference type="NCBI Taxonomy" id="1470178"/>
    <lineage>
        <taxon>Bacteria</taxon>
        <taxon>Bacillati</taxon>
        <taxon>Actinomycetota</taxon>
        <taxon>Actinomycetes</taxon>
        <taxon>Actinopolysporales</taxon>
        <taxon>Actinopolysporaceae</taxon>
        <taxon>Actinopolyspora</taxon>
    </lineage>
</organism>
<evidence type="ECO:0000313" key="3">
    <source>
        <dbReference type="Proteomes" id="UP000548304"/>
    </source>
</evidence>
<dbReference type="RefSeq" id="WP_179535879.1">
    <property type="nucleotide sequence ID" value="NZ_JACBYW010000005.1"/>
</dbReference>
<dbReference type="EMBL" id="JACBYW010000005">
    <property type="protein sequence ID" value="NYH79444.1"/>
    <property type="molecule type" value="Genomic_DNA"/>
</dbReference>
<feature type="chain" id="PRO_5032446993" description="Peptidase inhibitor family I36" evidence="1">
    <location>
        <begin position="28"/>
        <end position="131"/>
    </location>
</feature>
<gene>
    <name evidence="2" type="ORF">FHR84_002782</name>
</gene>
<evidence type="ECO:0000313" key="2">
    <source>
        <dbReference type="EMBL" id="NYH79444.1"/>
    </source>
</evidence>
<reference evidence="2 3" key="1">
    <citation type="submission" date="2020-07" db="EMBL/GenBank/DDBJ databases">
        <title>Genomic Encyclopedia of Type Strains, Phase III (KMG-III): the genomes of soil and plant-associated and newly described type strains.</title>
        <authorList>
            <person name="Whitman W."/>
        </authorList>
    </citation>
    <scope>NUCLEOTIDE SEQUENCE [LARGE SCALE GENOMIC DNA]</scope>
    <source>
        <strain evidence="2 3">CECT 8576</strain>
    </source>
</reference>
<dbReference type="AlphaFoldDB" id="A0A852YWE0"/>
<protein>
    <recommendedName>
        <fullName evidence="4">Peptidase inhibitor family I36</fullName>
    </recommendedName>
</protein>
<dbReference type="Proteomes" id="UP000548304">
    <property type="component" value="Unassembled WGS sequence"/>
</dbReference>
<comment type="caution">
    <text evidence="2">The sequence shown here is derived from an EMBL/GenBank/DDBJ whole genome shotgun (WGS) entry which is preliminary data.</text>
</comment>
<accession>A0A852YWE0</accession>
<evidence type="ECO:0000256" key="1">
    <source>
        <dbReference type="SAM" id="SignalP"/>
    </source>
</evidence>